<dbReference type="InterPro" id="IPR036259">
    <property type="entry name" value="MFS_trans_sf"/>
</dbReference>
<dbReference type="GO" id="GO:0022857">
    <property type="term" value="F:transmembrane transporter activity"/>
    <property type="evidence" value="ECO:0007669"/>
    <property type="project" value="InterPro"/>
</dbReference>
<dbReference type="CDD" id="cd17502">
    <property type="entry name" value="MFS_Azr1_MDR_like"/>
    <property type="match status" value="1"/>
</dbReference>
<feature type="transmembrane region" description="Helical" evidence="10">
    <location>
        <begin position="194"/>
        <end position="211"/>
    </location>
</feature>
<feature type="transmembrane region" description="Helical" evidence="10">
    <location>
        <begin position="400"/>
        <end position="417"/>
    </location>
</feature>
<feature type="transmembrane region" description="Helical" evidence="10">
    <location>
        <begin position="166"/>
        <end position="188"/>
    </location>
</feature>
<sequence>MAEQNSGAEDLAMTSSSSAVQNHSEGNTLSQGKVSEYAEHNAGASSTAETADVTGNNERKESPDRASEPASDHAVSKESAKPDAPAPEDTRSKGKTVLIMAALMMATFLAALDMTIVTTALPTIAGDFQVSNADYTWVGSAYLLASAASTPTWGKISDTFGRKPTILVANVIFLIGSLICALSINIHMLLGGRVVQGIGGGGLIILSNICITDLFSMRSRGMYYGLIGMVWAFASAVGPVLGGVFTEYVTWRWCFYINLPCDGAAFILLILFLDIHNPHTPLVAGLKAIDWSGTITIVGGTVMLLMGLEYGGVAYPWNSATVICLIIFGVLLIGIFFAIENYVAKYPLMPLHIFASRNNLACLSVAVFHGFSFIAGSYFLPLYFQAVLGATPLLSGVWTFPYVLALSFMSAATGVFIRKTGLYREPIWLGTFLMIVGFGLYINFPAYTSWPRIIIYQIIAGIGAGPNFQAPLIALQAKLKPRDIAAATATFGFVRNMGTAISVVVGGVIFQNELKKHASAFQGLPSNIVGQLESGSAGSSTGLVQALPDATKGPVLDAYAQSLSMMWIFYTCTSFLAFVAALNISKKVLSKQHENVKTGLEGQEEGRKEREAQRRSKRMSQDLMKDAEKGSGGIDTSLATDKENV</sequence>
<evidence type="ECO:0000256" key="1">
    <source>
        <dbReference type="ARBA" id="ARBA00004128"/>
    </source>
</evidence>
<feature type="transmembrane region" description="Helical" evidence="10">
    <location>
        <begin position="360"/>
        <end position="380"/>
    </location>
</feature>
<dbReference type="GO" id="GO:0005886">
    <property type="term" value="C:plasma membrane"/>
    <property type="evidence" value="ECO:0007669"/>
    <property type="project" value="TreeGrafter"/>
</dbReference>
<keyword evidence="4 10" id="KW-1133">Transmembrane helix</keyword>
<dbReference type="Pfam" id="PF07690">
    <property type="entry name" value="MFS_1"/>
    <property type="match status" value="1"/>
</dbReference>
<dbReference type="SUPFAM" id="SSF103473">
    <property type="entry name" value="MFS general substrate transporter"/>
    <property type="match status" value="1"/>
</dbReference>
<dbReference type="Gene3D" id="1.20.1720.10">
    <property type="entry name" value="Multidrug resistance protein D"/>
    <property type="match status" value="1"/>
</dbReference>
<dbReference type="InterPro" id="IPR020846">
    <property type="entry name" value="MFS_dom"/>
</dbReference>
<dbReference type="EMBL" id="CAJPDQ010000005">
    <property type="protein sequence ID" value="CAF9909593.1"/>
    <property type="molecule type" value="Genomic_DNA"/>
</dbReference>
<evidence type="ECO:0000256" key="8">
    <source>
        <dbReference type="ARBA" id="ARBA00083178"/>
    </source>
</evidence>
<protein>
    <recommendedName>
        <fullName evidence="7">Efflux pump dotC</fullName>
    </recommendedName>
    <alternativeName>
        <fullName evidence="8">Dothistromin biosynthesis protein C</fullName>
    </alternativeName>
</protein>
<feature type="transmembrane region" description="Helical" evidence="10">
    <location>
        <begin position="223"/>
        <end position="245"/>
    </location>
</feature>
<comment type="subcellular location">
    <subcellularLocation>
        <location evidence="1">Vacuole membrane</location>
        <topology evidence="1">Multi-pass membrane protein</topology>
    </subcellularLocation>
</comment>
<feature type="compositionally biased region" description="Basic and acidic residues" evidence="9">
    <location>
        <begin position="57"/>
        <end position="81"/>
    </location>
</feature>
<dbReference type="PANTHER" id="PTHR23501">
    <property type="entry name" value="MAJOR FACILITATOR SUPERFAMILY"/>
    <property type="match status" value="1"/>
</dbReference>
<gene>
    <name evidence="12" type="ORF">GOMPHAMPRED_006814</name>
</gene>
<feature type="domain" description="Major facilitator superfamily (MFS) profile" evidence="11">
    <location>
        <begin position="99"/>
        <end position="589"/>
    </location>
</feature>
<name>A0A8H3I923_9LECA</name>
<dbReference type="FunFam" id="1.20.1720.10:FF:000014">
    <property type="entry name" value="MFS drug transporter, putative"/>
    <property type="match status" value="1"/>
</dbReference>
<dbReference type="PROSITE" id="PS50850">
    <property type="entry name" value="MFS"/>
    <property type="match status" value="1"/>
</dbReference>
<proteinExistence type="inferred from homology"/>
<feature type="transmembrane region" description="Helical" evidence="10">
    <location>
        <begin position="453"/>
        <end position="475"/>
    </location>
</feature>
<evidence type="ECO:0000256" key="5">
    <source>
        <dbReference type="ARBA" id="ARBA00023136"/>
    </source>
</evidence>
<feature type="transmembrane region" description="Helical" evidence="10">
    <location>
        <begin position="257"/>
        <end position="276"/>
    </location>
</feature>
<feature type="transmembrane region" description="Helical" evidence="10">
    <location>
        <begin position="135"/>
        <end position="154"/>
    </location>
</feature>
<comment type="similarity">
    <text evidence="2">Belongs to the major facilitator superfamily. TCR/Tet family.</text>
</comment>
<evidence type="ECO:0000313" key="12">
    <source>
        <dbReference type="EMBL" id="CAF9909593.1"/>
    </source>
</evidence>
<comment type="function">
    <text evidence="6">Efflux pump; part of the gene cluster that mediates the biosynthesis of dothistromin (DOTH), a polyketide toxin very similar in structure to the aflatoxin precursor, versicolorin B. One function of dotC may be to transport early-stage dothistromin biosynthetic intermediates from the cytoplasm into vacuoles, thereby affecting the rate of dothistromin production.</text>
</comment>
<feature type="transmembrane region" description="Helical" evidence="10">
    <location>
        <begin position="564"/>
        <end position="584"/>
    </location>
</feature>
<feature type="compositionally biased region" description="Polar residues" evidence="9">
    <location>
        <begin position="43"/>
        <end position="56"/>
    </location>
</feature>
<feature type="transmembrane region" description="Helical" evidence="10">
    <location>
        <begin position="288"/>
        <end position="308"/>
    </location>
</feature>
<feature type="compositionally biased region" description="Polar residues" evidence="9">
    <location>
        <begin position="1"/>
        <end position="33"/>
    </location>
</feature>
<keyword evidence="13" id="KW-1185">Reference proteome</keyword>
<comment type="caution">
    <text evidence="12">The sequence shown here is derived from an EMBL/GenBank/DDBJ whole genome shotgun (WGS) entry which is preliminary data.</text>
</comment>
<feature type="transmembrane region" description="Helical" evidence="10">
    <location>
        <begin position="97"/>
        <end position="123"/>
    </location>
</feature>
<keyword evidence="5 10" id="KW-0472">Membrane</keyword>
<feature type="transmembrane region" description="Helical" evidence="10">
    <location>
        <begin position="487"/>
        <end position="510"/>
    </location>
</feature>
<feature type="region of interest" description="Disordered" evidence="9">
    <location>
        <begin position="1"/>
        <end position="92"/>
    </location>
</feature>
<evidence type="ECO:0000313" key="13">
    <source>
        <dbReference type="Proteomes" id="UP000664169"/>
    </source>
</evidence>
<evidence type="ECO:0000259" key="11">
    <source>
        <dbReference type="PROSITE" id="PS50850"/>
    </source>
</evidence>
<evidence type="ECO:0000256" key="10">
    <source>
        <dbReference type="SAM" id="Phobius"/>
    </source>
</evidence>
<feature type="region of interest" description="Disordered" evidence="9">
    <location>
        <begin position="594"/>
        <end position="645"/>
    </location>
</feature>
<dbReference type="OrthoDB" id="10021397at2759"/>
<dbReference type="AlphaFoldDB" id="A0A8H3I923"/>
<evidence type="ECO:0000256" key="6">
    <source>
        <dbReference type="ARBA" id="ARBA00057269"/>
    </source>
</evidence>
<dbReference type="PRINTS" id="PR01036">
    <property type="entry name" value="TCRTETB"/>
</dbReference>
<dbReference type="InterPro" id="IPR011701">
    <property type="entry name" value="MFS"/>
</dbReference>
<dbReference type="FunFam" id="1.20.1250.20:FF:000196">
    <property type="entry name" value="MFS toxin efflux pump (AflT)"/>
    <property type="match status" value="1"/>
</dbReference>
<keyword evidence="3 10" id="KW-0812">Transmembrane</keyword>
<accession>A0A8H3I923</accession>
<organism evidence="12 13">
    <name type="scientific">Gomphillus americanus</name>
    <dbReference type="NCBI Taxonomy" id="1940652"/>
    <lineage>
        <taxon>Eukaryota</taxon>
        <taxon>Fungi</taxon>
        <taxon>Dikarya</taxon>
        <taxon>Ascomycota</taxon>
        <taxon>Pezizomycotina</taxon>
        <taxon>Lecanoromycetes</taxon>
        <taxon>OSLEUM clade</taxon>
        <taxon>Ostropomycetidae</taxon>
        <taxon>Ostropales</taxon>
        <taxon>Graphidaceae</taxon>
        <taxon>Gomphilloideae</taxon>
        <taxon>Gomphillus</taxon>
    </lineage>
</organism>
<evidence type="ECO:0000256" key="2">
    <source>
        <dbReference type="ARBA" id="ARBA00007520"/>
    </source>
</evidence>
<dbReference type="Proteomes" id="UP000664169">
    <property type="component" value="Unassembled WGS sequence"/>
</dbReference>
<reference evidence="12" key="1">
    <citation type="submission" date="2021-03" db="EMBL/GenBank/DDBJ databases">
        <authorList>
            <person name="Tagirdzhanova G."/>
        </authorList>
    </citation>
    <scope>NUCLEOTIDE SEQUENCE</scope>
</reference>
<feature type="transmembrane region" description="Helical" evidence="10">
    <location>
        <begin position="320"/>
        <end position="339"/>
    </location>
</feature>
<feature type="transmembrane region" description="Helical" evidence="10">
    <location>
        <begin position="429"/>
        <end position="447"/>
    </location>
</feature>
<dbReference type="PANTHER" id="PTHR23501:SF102">
    <property type="entry name" value="DRUG TRANSPORTER, PUTATIVE (AFU_ORTHOLOGUE AFUA_3G08530)-RELATED"/>
    <property type="match status" value="1"/>
</dbReference>
<evidence type="ECO:0000256" key="7">
    <source>
        <dbReference type="ARBA" id="ARBA00069956"/>
    </source>
</evidence>
<feature type="compositionally biased region" description="Basic and acidic residues" evidence="9">
    <location>
        <begin position="604"/>
        <end position="629"/>
    </location>
</feature>
<evidence type="ECO:0000256" key="9">
    <source>
        <dbReference type="SAM" id="MobiDB-lite"/>
    </source>
</evidence>
<evidence type="ECO:0000256" key="3">
    <source>
        <dbReference type="ARBA" id="ARBA00022692"/>
    </source>
</evidence>
<dbReference type="Gene3D" id="1.20.1250.20">
    <property type="entry name" value="MFS general substrate transporter like domains"/>
    <property type="match status" value="1"/>
</dbReference>
<dbReference type="GO" id="GO:0005774">
    <property type="term" value="C:vacuolar membrane"/>
    <property type="evidence" value="ECO:0007669"/>
    <property type="project" value="UniProtKB-SubCell"/>
</dbReference>
<evidence type="ECO:0000256" key="4">
    <source>
        <dbReference type="ARBA" id="ARBA00022989"/>
    </source>
</evidence>